<dbReference type="PRINTS" id="PR01100">
    <property type="entry name" value="SHIKIMTKNASE"/>
</dbReference>
<keyword evidence="7" id="KW-0963">Cytoplasm</keyword>
<keyword evidence="5 7" id="KW-0067">ATP-binding</keyword>
<evidence type="ECO:0000256" key="1">
    <source>
        <dbReference type="ARBA" id="ARBA00022605"/>
    </source>
</evidence>
<dbReference type="PANTHER" id="PTHR21087:SF16">
    <property type="entry name" value="SHIKIMATE KINASE 1, CHLOROPLASTIC"/>
    <property type="match status" value="1"/>
</dbReference>
<dbReference type="GO" id="GO:0009423">
    <property type="term" value="P:chorismate biosynthetic process"/>
    <property type="evidence" value="ECO:0007669"/>
    <property type="project" value="UniProtKB-UniRule"/>
</dbReference>
<dbReference type="SUPFAM" id="SSF52540">
    <property type="entry name" value="P-loop containing nucleoside triphosphate hydrolases"/>
    <property type="match status" value="1"/>
</dbReference>
<gene>
    <name evidence="7" type="primary">aroK</name>
    <name evidence="8" type="ORF">A4H97_27045</name>
</gene>
<evidence type="ECO:0000256" key="6">
    <source>
        <dbReference type="ARBA" id="ARBA00023141"/>
    </source>
</evidence>
<proteinExistence type="inferred from homology"/>
<dbReference type="CDD" id="cd00464">
    <property type="entry name" value="SK"/>
    <property type="match status" value="1"/>
</dbReference>
<keyword evidence="7" id="KW-0479">Metal-binding</keyword>
<evidence type="ECO:0000256" key="2">
    <source>
        <dbReference type="ARBA" id="ARBA00022679"/>
    </source>
</evidence>
<dbReference type="GO" id="GO:0000287">
    <property type="term" value="F:magnesium ion binding"/>
    <property type="evidence" value="ECO:0007669"/>
    <property type="project" value="UniProtKB-UniRule"/>
</dbReference>
<comment type="function">
    <text evidence="7">Catalyzes the specific phosphorylation of the 3-hydroxyl group of shikimic acid using ATP as a cosubstrate.</text>
</comment>
<reference evidence="9" key="1">
    <citation type="submission" date="2016-04" db="EMBL/GenBank/DDBJ databases">
        <authorList>
            <person name="Chen L."/>
            <person name="Zhuang W."/>
            <person name="Wang G."/>
        </authorList>
    </citation>
    <scope>NUCLEOTIDE SEQUENCE [LARGE SCALE GENOMIC DNA]</scope>
    <source>
        <strain evidence="9">17621</strain>
    </source>
</reference>
<dbReference type="Proteomes" id="UP000192610">
    <property type="component" value="Unassembled WGS sequence"/>
</dbReference>
<evidence type="ECO:0000313" key="9">
    <source>
        <dbReference type="Proteomes" id="UP000192610"/>
    </source>
</evidence>
<dbReference type="GO" id="GO:0008652">
    <property type="term" value="P:amino acid biosynthetic process"/>
    <property type="evidence" value="ECO:0007669"/>
    <property type="project" value="UniProtKB-KW"/>
</dbReference>
<dbReference type="GO" id="GO:0005829">
    <property type="term" value="C:cytosol"/>
    <property type="evidence" value="ECO:0007669"/>
    <property type="project" value="TreeGrafter"/>
</dbReference>
<dbReference type="HAMAP" id="MF_00109">
    <property type="entry name" value="Shikimate_kinase"/>
    <property type="match status" value="1"/>
</dbReference>
<feature type="binding site" evidence="7">
    <location>
        <begin position="10"/>
        <end position="15"/>
    </location>
    <ligand>
        <name>ATP</name>
        <dbReference type="ChEBI" id="CHEBI:30616"/>
    </ligand>
</feature>
<dbReference type="InterPro" id="IPR027417">
    <property type="entry name" value="P-loop_NTPase"/>
</dbReference>
<dbReference type="EMBL" id="LVXG01000010">
    <property type="protein sequence ID" value="OQP51862.1"/>
    <property type="molecule type" value="Genomic_DNA"/>
</dbReference>
<keyword evidence="4 7" id="KW-0418">Kinase</keyword>
<keyword evidence="6 7" id="KW-0057">Aromatic amino acid biosynthesis</keyword>
<evidence type="ECO:0000313" key="8">
    <source>
        <dbReference type="EMBL" id="OQP51862.1"/>
    </source>
</evidence>
<evidence type="ECO:0000256" key="7">
    <source>
        <dbReference type="HAMAP-Rule" id="MF_00109"/>
    </source>
</evidence>
<comment type="catalytic activity">
    <reaction evidence="7">
        <text>shikimate + ATP = 3-phosphoshikimate + ADP + H(+)</text>
        <dbReference type="Rhea" id="RHEA:13121"/>
        <dbReference type="ChEBI" id="CHEBI:15378"/>
        <dbReference type="ChEBI" id="CHEBI:30616"/>
        <dbReference type="ChEBI" id="CHEBI:36208"/>
        <dbReference type="ChEBI" id="CHEBI:145989"/>
        <dbReference type="ChEBI" id="CHEBI:456216"/>
        <dbReference type="EC" id="2.7.1.71"/>
    </reaction>
</comment>
<dbReference type="InterPro" id="IPR031322">
    <property type="entry name" value="Shikimate/glucono_kinase"/>
</dbReference>
<keyword evidence="9" id="KW-1185">Reference proteome</keyword>
<dbReference type="PANTHER" id="PTHR21087">
    <property type="entry name" value="SHIKIMATE KINASE"/>
    <property type="match status" value="1"/>
</dbReference>
<keyword evidence="7" id="KW-0460">Magnesium</keyword>
<dbReference type="AlphaFoldDB" id="A0A1V9F0P1"/>
<dbReference type="Pfam" id="PF01202">
    <property type="entry name" value="SKI"/>
    <property type="match status" value="1"/>
</dbReference>
<dbReference type="Gene3D" id="3.40.50.300">
    <property type="entry name" value="P-loop containing nucleotide triphosphate hydrolases"/>
    <property type="match status" value="1"/>
</dbReference>
<keyword evidence="2 7" id="KW-0808">Transferase</keyword>
<feature type="binding site" evidence="7">
    <location>
        <position position="140"/>
    </location>
    <ligand>
        <name>substrate</name>
    </ligand>
</feature>
<dbReference type="RefSeq" id="WP_081198454.1">
    <property type="nucleotide sequence ID" value="NZ_FOCZ01000018.1"/>
</dbReference>
<dbReference type="GO" id="GO:0004765">
    <property type="term" value="F:shikimate kinase activity"/>
    <property type="evidence" value="ECO:0007669"/>
    <property type="project" value="UniProtKB-UniRule"/>
</dbReference>
<feature type="binding site" evidence="7">
    <location>
        <position position="32"/>
    </location>
    <ligand>
        <name>substrate</name>
    </ligand>
</feature>
<name>A0A1V9F0P1_9BACT</name>
<organism evidence="8 9">
    <name type="scientific">Niastella yeongjuensis</name>
    <dbReference type="NCBI Taxonomy" id="354355"/>
    <lineage>
        <taxon>Bacteria</taxon>
        <taxon>Pseudomonadati</taxon>
        <taxon>Bacteroidota</taxon>
        <taxon>Chitinophagia</taxon>
        <taxon>Chitinophagales</taxon>
        <taxon>Chitinophagaceae</taxon>
        <taxon>Niastella</taxon>
    </lineage>
</organism>
<sequence>MRIFLIGFMGSGKTHWGKQVAQKLSLPFYDLDEVIVAEEKRSITDIFGESGEEYFRSREKEVLEKIVDENLNMVLSCGGGTPCFFNNIEFMKKYGTVVWLNTSVDVLLHRLLKERVQRPLLKDLDDEDLKHYIIRKLNERRMYYEQADVIIDKEDAISMNDFIQTVLHA</sequence>
<feature type="binding site" evidence="7">
    <location>
        <position position="118"/>
    </location>
    <ligand>
        <name>ATP</name>
        <dbReference type="ChEBI" id="CHEBI:30616"/>
    </ligand>
</feature>
<dbReference type="InterPro" id="IPR000623">
    <property type="entry name" value="Shikimate_kinase/TSH1"/>
</dbReference>
<evidence type="ECO:0000256" key="4">
    <source>
        <dbReference type="ARBA" id="ARBA00022777"/>
    </source>
</evidence>
<comment type="similarity">
    <text evidence="7">Belongs to the shikimate kinase family.</text>
</comment>
<dbReference type="EC" id="2.7.1.71" evidence="7"/>
<evidence type="ECO:0000256" key="3">
    <source>
        <dbReference type="ARBA" id="ARBA00022741"/>
    </source>
</evidence>
<comment type="subunit">
    <text evidence="7">Monomer.</text>
</comment>
<comment type="caution">
    <text evidence="7">Lacks conserved residue(s) required for the propagation of feature annotation.</text>
</comment>
<keyword evidence="1 7" id="KW-0028">Amino-acid biosynthesis</keyword>
<feature type="binding site" evidence="7">
    <location>
        <position position="79"/>
    </location>
    <ligand>
        <name>substrate</name>
    </ligand>
</feature>
<keyword evidence="3 7" id="KW-0547">Nucleotide-binding</keyword>
<feature type="binding site" evidence="7">
    <location>
        <position position="56"/>
    </location>
    <ligand>
        <name>substrate</name>
    </ligand>
</feature>
<dbReference type="STRING" id="354355.SAMN05660816_06165"/>
<feature type="binding site" evidence="7">
    <location>
        <position position="14"/>
    </location>
    <ligand>
        <name>Mg(2+)</name>
        <dbReference type="ChEBI" id="CHEBI:18420"/>
    </ligand>
</feature>
<dbReference type="GO" id="GO:0005524">
    <property type="term" value="F:ATP binding"/>
    <property type="evidence" value="ECO:0007669"/>
    <property type="project" value="UniProtKB-UniRule"/>
</dbReference>
<comment type="caution">
    <text evidence="8">The sequence shown here is derived from an EMBL/GenBank/DDBJ whole genome shotgun (WGS) entry which is preliminary data.</text>
</comment>
<comment type="cofactor">
    <cofactor evidence="7">
        <name>Mg(2+)</name>
        <dbReference type="ChEBI" id="CHEBI:18420"/>
    </cofactor>
    <text evidence="7">Binds 1 Mg(2+) ion per subunit.</text>
</comment>
<dbReference type="UniPathway" id="UPA00053">
    <property type="reaction ID" value="UER00088"/>
</dbReference>
<comment type="subcellular location">
    <subcellularLocation>
        <location evidence="7">Cytoplasm</location>
    </subcellularLocation>
</comment>
<comment type="pathway">
    <text evidence="7">Metabolic intermediate biosynthesis; chorismate biosynthesis; chorismate from D-erythrose 4-phosphate and phosphoenolpyruvate: step 5/7.</text>
</comment>
<dbReference type="GO" id="GO:0009073">
    <property type="term" value="P:aromatic amino acid family biosynthetic process"/>
    <property type="evidence" value="ECO:0007669"/>
    <property type="project" value="UniProtKB-KW"/>
</dbReference>
<dbReference type="OrthoDB" id="9800332at2"/>
<evidence type="ECO:0000256" key="5">
    <source>
        <dbReference type="ARBA" id="ARBA00022840"/>
    </source>
</evidence>
<protein>
    <recommendedName>
        <fullName evidence="7">Shikimate kinase</fullName>
        <shortName evidence="7">SK</shortName>
        <ecNumber evidence="7">2.7.1.71</ecNumber>
    </recommendedName>
</protein>
<accession>A0A1V9F0P1</accession>